<evidence type="ECO:0000313" key="3">
    <source>
        <dbReference type="Proteomes" id="UP001262410"/>
    </source>
</evidence>
<dbReference type="RefSeq" id="WP_309792495.1">
    <property type="nucleotide sequence ID" value="NZ_JAVDPW010000002.1"/>
</dbReference>
<keyword evidence="1" id="KW-1133">Transmembrane helix</keyword>
<organism evidence="2 3">
    <name type="scientific">Inquilinus ginsengisoli</name>
    <dbReference type="NCBI Taxonomy" id="363840"/>
    <lineage>
        <taxon>Bacteria</taxon>
        <taxon>Pseudomonadati</taxon>
        <taxon>Pseudomonadota</taxon>
        <taxon>Alphaproteobacteria</taxon>
        <taxon>Rhodospirillales</taxon>
        <taxon>Rhodospirillaceae</taxon>
        <taxon>Inquilinus</taxon>
    </lineage>
</organism>
<dbReference type="Proteomes" id="UP001262410">
    <property type="component" value="Unassembled WGS sequence"/>
</dbReference>
<dbReference type="InterPro" id="IPR041916">
    <property type="entry name" value="Anti_sigma_zinc_sf"/>
</dbReference>
<feature type="transmembrane region" description="Helical" evidence="1">
    <location>
        <begin position="86"/>
        <end position="108"/>
    </location>
</feature>
<dbReference type="Gene3D" id="1.10.10.1320">
    <property type="entry name" value="Anti-sigma factor, zinc-finger domain"/>
    <property type="match status" value="1"/>
</dbReference>
<comment type="caution">
    <text evidence="2">The sequence shown here is derived from an EMBL/GenBank/DDBJ whole genome shotgun (WGS) entry which is preliminary data.</text>
</comment>
<proteinExistence type="predicted"/>
<name>A0ABU1JKE5_9PROT</name>
<dbReference type="EMBL" id="JAVDPW010000002">
    <property type="protein sequence ID" value="MDR6288494.1"/>
    <property type="molecule type" value="Genomic_DNA"/>
</dbReference>
<keyword evidence="1" id="KW-0812">Transmembrane</keyword>
<keyword evidence="1" id="KW-0472">Membrane</keyword>
<protein>
    <submittedName>
        <fullName evidence="2">Surface antigen</fullName>
    </submittedName>
</protein>
<evidence type="ECO:0000256" key="1">
    <source>
        <dbReference type="SAM" id="Phobius"/>
    </source>
</evidence>
<accession>A0ABU1JKE5</accession>
<keyword evidence="3" id="KW-1185">Reference proteome</keyword>
<evidence type="ECO:0000313" key="2">
    <source>
        <dbReference type="EMBL" id="MDR6288494.1"/>
    </source>
</evidence>
<sequence length="221" mass="23468">MTIDTDWIAGYADGVLEPERRRLVDAALARDPALALALRRERDMTARLAAAFPPVEEPLPPALAGLLAGDAAAPAIMAGRRRPARLWLGPIAAAAVLLAVAGGGWTALRVIDGLEERVARIETAEQIRLATQTAIDARRAEVLEQAPNGVETPWRDGATAGRVRPVSTFIDASGRFCREFTEAVEGPDGSRTGGGIACRVGQHDWRLWWPDNGGPAGGQAL</sequence>
<gene>
    <name evidence="2" type="ORF">E9232_001001</name>
</gene>
<reference evidence="2 3" key="1">
    <citation type="submission" date="2023-07" db="EMBL/GenBank/DDBJ databases">
        <title>Sorghum-associated microbial communities from plants grown in Nebraska, USA.</title>
        <authorList>
            <person name="Schachtman D."/>
        </authorList>
    </citation>
    <scope>NUCLEOTIDE SEQUENCE [LARGE SCALE GENOMIC DNA]</scope>
    <source>
        <strain evidence="2 3">584</strain>
    </source>
</reference>